<dbReference type="RefSeq" id="XP_025364123.1">
    <property type="nucleotide sequence ID" value="XM_025505450.1"/>
</dbReference>
<dbReference type="Gene3D" id="1.10.10.750">
    <property type="entry name" value="Ypt/Rab-GAP domain of gyp1p, domain 1"/>
    <property type="match status" value="1"/>
</dbReference>
<feature type="compositionally biased region" description="Low complexity" evidence="1">
    <location>
        <begin position="65"/>
        <end position="90"/>
    </location>
</feature>
<evidence type="ECO:0000313" key="3">
    <source>
        <dbReference type="EMBL" id="PWN29511.1"/>
    </source>
</evidence>
<dbReference type="EMBL" id="KZ819663">
    <property type="protein sequence ID" value="PWN29511.1"/>
    <property type="molecule type" value="Genomic_DNA"/>
</dbReference>
<dbReference type="GO" id="GO:0005096">
    <property type="term" value="F:GTPase activator activity"/>
    <property type="evidence" value="ECO:0007669"/>
    <property type="project" value="TreeGrafter"/>
</dbReference>
<sequence>MSRPHISHSSFSRLSFNDEGDDDGDAWAADSDDETTTNRQHTTSPGLTSFLRSQQPKLTRPMAAGGTNSRSVSTSSVQTTSSASSTGSSGSRRHAPPARPHPFPIPQAGHNQRTVSSSPALSSWTMVEGKSQSAASIKSSTSVPPAEEASSTSLAGSSPADVGSTAAEAVIKAATTGSFASSTSAHPQSASHPSIKLTRSKSRESSSFIRAMRPDLPGVVRDPFAALDALAAEADLPTPGIESPLPSPGPSSTSTSRRQSRVPREAAHFDPVTMGGDGLIMGSGAFGSSSSSLDQIEGEDQAEEEGDTTIKEASLEPLSPPASAASTYTMTPGTSRSLAPPSLPQLRRATSVRTKRRWREFLRCLQPPNSSSVDLPKLRELSWNGIPSELRPIVWPLLLGYVSPNSSVRAAALAKKRQEYRRAVTLAFGFDPFAEGEVDGPQAGEGVAGGVEEHKVPKSAPASIISTNDRPSTPQQRHPTDDLESGRRTPLSHHSSRRSGPEEKIWHQITIDVPRTNPGTPLWQRKGTQRALERLLYVWAVGHHATGYVQGMSDLATPFYEVFLSNYLRQAPEGPMFGDGDLDEPTGMDPQSFNPHVLPLSARLALEADVYHSLSSLLSGIQSNYIPHQPGILRSVRRLESLVSRIDAPLHSHLKAEGVEYMQFAFRWMNCLLMREMSTKNVVRLWDTYLAEGAEAFSDFHCYVCCVFLCKWSAELRELDFQGCIMFLQSLPTQSWSDKDAELLLSEAFVFKNLFAQTKHLND</sequence>
<evidence type="ECO:0000259" key="2">
    <source>
        <dbReference type="PROSITE" id="PS50086"/>
    </source>
</evidence>
<feature type="region of interest" description="Disordered" evidence="1">
    <location>
        <begin position="177"/>
        <end position="206"/>
    </location>
</feature>
<feature type="domain" description="Rab-GAP TBC" evidence="2">
    <location>
        <begin position="385"/>
        <end position="693"/>
    </location>
</feature>
<feature type="region of interest" description="Disordered" evidence="1">
    <location>
        <begin position="1"/>
        <end position="164"/>
    </location>
</feature>
<dbReference type="Gene3D" id="1.10.8.270">
    <property type="entry name" value="putative rabgap domain of human tbc1 domain family member 14 like domains"/>
    <property type="match status" value="1"/>
</dbReference>
<reference evidence="3 4" key="1">
    <citation type="journal article" date="2018" name="Mol. Biol. Evol.">
        <title>Broad Genomic Sampling Reveals a Smut Pathogenic Ancestry of the Fungal Clade Ustilaginomycotina.</title>
        <authorList>
            <person name="Kijpornyongpan T."/>
            <person name="Mondo S.J."/>
            <person name="Barry K."/>
            <person name="Sandor L."/>
            <person name="Lee J."/>
            <person name="Lipzen A."/>
            <person name="Pangilinan J."/>
            <person name="LaButti K."/>
            <person name="Hainaut M."/>
            <person name="Henrissat B."/>
            <person name="Grigoriev I.V."/>
            <person name="Spatafora J.W."/>
            <person name="Aime M.C."/>
        </authorList>
    </citation>
    <scope>NUCLEOTIDE SEQUENCE [LARGE SCALE GENOMIC DNA]</scope>
    <source>
        <strain evidence="3 4">MCA 5214</strain>
    </source>
</reference>
<evidence type="ECO:0000313" key="4">
    <source>
        <dbReference type="Proteomes" id="UP000245884"/>
    </source>
</evidence>
<feature type="compositionally biased region" description="Gly residues" evidence="1">
    <location>
        <begin position="275"/>
        <end position="285"/>
    </location>
</feature>
<dbReference type="Proteomes" id="UP000245884">
    <property type="component" value="Unassembled WGS sequence"/>
</dbReference>
<feature type="compositionally biased region" description="Acidic residues" evidence="1">
    <location>
        <begin position="296"/>
        <end position="307"/>
    </location>
</feature>
<dbReference type="Pfam" id="PF00566">
    <property type="entry name" value="RabGAP-TBC"/>
    <property type="match status" value="1"/>
</dbReference>
<feature type="compositionally biased region" description="Low complexity" evidence="1">
    <location>
        <begin position="130"/>
        <end position="142"/>
    </location>
</feature>
<dbReference type="GO" id="GO:0005794">
    <property type="term" value="C:Golgi apparatus"/>
    <property type="evidence" value="ECO:0007669"/>
    <property type="project" value="TreeGrafter"/>
</dbReference>
<proteinExistence type="predicted"/>
<dbReference type="SUPFAM" id="SSF47923">
    <property type="entry name" value="Ypt/Rab-GAP domain of gyp1p"/>
    <property type="match status" value="2"/>
</dbReference>
<feature type="compositionally biased region" description="Acidic residues" evidence="1">
    <location>
        <begin position="18"/>
        <end position="35"/>
    </location>
</feature>
<feature type="compositionally biased region" description="Basic and acidic residues" evidence="1">
    <location>
        <begin position="478"/>
        <end position="487"/>
    </location>
</feature>
<dbReference type="Gene3D" id="1.10.472.80">
    <property type="entry name" value="Ypt/Rab-GAP domain of gyp1p, domain 3"/>
    <property type="match status" value="1"/>
</dbReference>
<feature type="region of interest" description="Disordered" evidence="1">
    <location>
        <begin position="434"/>
        <end position="504"/>
    </location>
</feature>
<feature type="compositionally biased region" description="Polar residues" evidence="1">
    <location>
        <begin position="37"/>
        <end position="57"/>
    </location>
</feature>
<dbReference type="OrthoDB" id="26371at2759"/>
<dbReference type="PANTHER" id="PTHR22957:SF26">
    <property type="entry name" value="LD44506P"/>
    <property type="match status" value="1"/>
</dbReference>
<dbReference type="PANTHER" id="PTHR22957">
    <property type="entry name" value="TBC1 DOMAIN FAMILY MEMBER GTPASE-ACTIVATING PROTEIN"/>
    <property type="match status" value="1"/>
</dbReference>
<evidence type="ECO:0000256" key="1">
    <source>
        <dbReference type="SAM" id="MobiDB-lite"/>
    </source>
</evidence>
<protein>
    <submittedName>
        <fullName evidence="3">RabGAP/TBC</fullName>
    </submittedName>
</protein>
<dbReference type="SMART" id="SM00164">
    <property type="entry name" value="TBC"/>
    <property type="match status" value="1"/>
</dbReference>
<name>A0A316UYX0_9BASI</name>
<feature type="compositionally biased region" description="Polar residues" evidence="1">
    <location>
        <begin position="109"/>
        <end position="125"/>
    </location>
</feature>
<feature type="region of interest" description="Disordered" evidence="1">
    <location>
        <begin position="235"/>
        <end position="350"/>
    </location>
</feature>
<feature type="compositionally biased region" description="Polar residues" evidence="1">
    <location>
        <begin position="324"/>
        <end position="337"/>
    </location>
</feature>
<gene>
    <name evidence="3" type="ORF">BDZ90DRAFT_230383</name>
</gene>
<dbReference type="PROSITE" id="PS50086">
    <property type="entry name" value="TBC_RABGAP"/>
    <property type="match status" value="1"/>
</dbReference>
<dbReference type="AlphaFoldDB" id="A0A316UYX0"/>
<dbReference type="FunFam" id="1.10.472.80:FF:000001">
    <property type="entry name" value="TBC1 domain family member 22B"/>
    <property type="match status" value="1"/>
</dbReference>
<dbReference type="STRING" id="1569628.A0A316UYX0"/>
<accession>A0A316UYX0</accession>
<organism evidence="3 4">
    <name type="scientific">Jaminaea rosea</name>
    <dbReference type="NCBI Taxonomy" id="1569628"/>
    <lineage>
        <taxon>Eukaryota</taxon>
        <taxon>Fungi</taxon>
        <taxon>Dikarya</taxon>
        <taxon>Basidiomycota</taxon>
        <taxon>Ustilaginomycotina</taxon>
        <taxon>Exobasidiomycetes</taxon>
        <taxon>Microstromatales</taxon>
        <taxon>Microstromatales incertae sedis</taxon>
        <taxon>Jaminaea</taxon>
    </lineage>
</organism>
<dbReference type="InterPro" id="IPR000195">
    <property type="entry name" value="Rab-GAP-TBC_dom"/>
</dbReference>
<dbReference type="GeneID" id="37027273"/>
<feature type="compositionally biased region" description="Polar residues" evidence="1">
    <location>
        <begin position="464"/>
        <end position="477"/>
    </location>
</feature>
<keyword evidence="4" id="KW-1185">Reference proteome</keyword>
<dbReference type="InterPro" id="IPR035969">
    <property type="entry name" value="Rab-GAP_TBC_sf"/>
</dbReference>